<keyword evidence="3" id="KW-1185">Reference proteome</keyword>
<evidence type="ECO:0000313" key="3">
    <source>
        <dbReference type="Proteomes" id="UP001156703"/>
    </source>
</evidence>
<comment type="caution">
    <text evidence="2">The sequence shown here is derived from an EMBL/GenBank/DDBJ whole genome shotgun (WGS) entry which is preliminary data.</text>
</comment>
<dbReference type="Proteomes" id="UP001156703">
    <property type="component" value="Unassembled WGS sequence"/>
</dbReference>
<proteinExistence type="predicted"/>
<protein>
    <recommendedName>
        <fullName evidence="4">Protease inhibitor Inh</fullName>
    </recommendedName>
</protein>
<organism evidence="2 3">
    <name type="scientific">Sphingomonas astaxanthinifaciens DSM 22298</name>
    <dbReference type="NCBI Taxonomy" id="1123267"/>
    <lineage>
        <taxon>Bacteria</taxon>
        <taxon>Pseudomonadati</taxon>
        <taxon>Pseudomonadota</taxon>
        <taxon>Alphaproteobacteria</taxon>
        <taxon>Sphingomonadales</taxon>
        <taxon>Sphingomonadaceae</taxon>
        <taxon>Sphingomonas</taxon>
    </lineage>
</organism>
<feature type="region of interest" description="Disordered" evidence="1">
    <location>
        <begin position="1"/>
        <end position="21"/>
    </location>
</feature>
<sequence length="141" mass="15267">MLAAQPAPRPRAPVAARRPATTLAARPTADWLSGLWVSDAKKGAQMEGCADWTAVFYQSDGHLVSGELAGRWKLVGDRVHRQKISFDDSAAEGGGDEGVIEGPEEIARIVRLSDDRFREIGTNGKATLYLRCPKPETPVAR</sequence>
<accession>A0ABQ5Z8R6</accession>
<reference evidence="3" key="1">
    <citation type="journal article" date="2019" name="Int. J. Syst. Evol. Microbiol.">
        <title>The Global Catalogue of Microorganisms (GCM) 10K type strain sequencing project: providing services to taxonomists for standard genome sequencing and annotation.</title>
        <authorList>
            <consortium name="The Broad Institute Genomics Platform"/>
            <consortium name="The Broad Institute Genome Sequencing Center for Infectious Disease"/>
            <person name="Wu L."/>
            <person name="Ma J."/>
        </authorList>
    </citation>
    <scope>NUCLEOTIDE SEQUENCE [LARGE SCALE GENOMIC DNA]</scope>
    <source>
        <strain evidence="3">NBRC 102146</strain>
    </source>
</reference>
<gene>
    <name evidence="2" type="ORF">GCM10007925_20970</name>
</gene>
<evidence type="ECO:0000256" key="1">
    <source>
        <dbReference type="SAM" id="MobiDB-lite"/>
    </source>
</evidence>
<dbReference type="EMBL" id="BSOO01000025">
    <property type="protein sequence ID" value="GLR48381.1"/>
    <property type="molecule type" value="Genomic_DNA"/>
</dbReference>
<name>A0ABQ5Z8R6_9SPHN</name>
<evidence type="ECO:0000313" key="2">
    <source>
        <dbReference type="EMBL" id="GLR48381.1"/>
    </source>
</evidence>
<evidence type="ECO:0008006" key="4">
    <source>
        <dbReference type="Google" id="ProtNLM"/>
    </source>
</evidence>